<accession>A0LNV3</accession>
<dbReference type="Pfam" id="PF08241">
    <property type="entry name" value="Methyltransf_11"/>
    <property type="match status" value="1"/>
</dbReference>
<keyword evidence="2" id="KW-0489">Methyltransferase</keyword>
<dbReference type="eggNOG" id="COG2227">
    <property type="taxonomic scope" value="Bacteria"/>
</dbReference>
<reference evidence="2 3" key="1">
    <citation type="submission" date="2006-10" db="EMBL/GenBank/DDBJ databases">
        <title>Complete sequence of Syntrophobacter fumaroxidans MPOB.</title>
        <authorList>
            <consortium name="US DOE Joint Genome Institute"/>
            <person name="Copeland A."/>
            <person name="Lucas S."/>
            <person name="Lapidus A."/>
            <person name="Barry K."/>
            <person name="Detter J.C."/>
            <person name="Glavina del Rio T."/>
            <person name="Hammon N."/>
            <person name="Israni S."/>
            <person name="Pitluck S."/>
            <person name="Goltsman E.G."/>
            <person name="Martinez M."/>
            <person name="Schmutz J."/>
            <person name="Larimer F."/>
            <person name="Land M."/>
            <person name="Hauser L."/>
            <person name="Kyrpides N."/>
            <person name="Kim E."/>
            <person name="Boone D.R."/>
            <person name="Brockman F."/>
            <person name="Culley D."/>
            <person name="Ferry J."/>
            <person name="Gunsalus R."/>
            <person name="McInerney M.J."/>
            <person name="Morrison M."/>
            <person name="Plugge C."/>
            <person name="Rohlin L."/>
            <person name="Scholten J."/>
            <person name="Sieber J."/>
            <person name="Stams A.J.M."/>
            <person name="Worm P."/>
            <person name="Henstra A.M."/>
            <person name="Richardson P."/>
        </authorList>
    </citation>
    <scope>NUCLEOTIDE SEQUENCE [LARGE SCALE GENOMIC DNA]</scope>
    <source>
        <strain evidence="3">DSM 10017 / MPOB</strain>
    </source>
</reference>
<dbReference type="AlphaFoldDB" id="A0LNV3"/>
<dbReference type="GO" id="GO:0032259">
    <property type="term" value="P:methylation"/>
    <property type="evidence" value="ECO:0007669"/>
    <property type="project" value="UniProtKB-KW"/>
</dbReference>
<dbReference type="PANTHER" id="PTHR43861">
    <property type="entry name" value="TRANS-ACONITATE 2-METHYLTRANSFERASE-RELATED"/>
    <property type="match status" value="1"/>
</dbReference>
<evidence type="ECO:0000259" key="1">
    <source>
        <dbReference type="Pfam" id="PF08241"/>
    </source>
</evidence>
<feature type="domain" description="Methyltransferase type 11" evidence="1">
    <location>
        <begin position="145"/>
        <end position="237"/>
    </location>
</feature>
<dbReference type="InterPro" id="IPR013216">
    <property type="entry name" value="Methyltransf_11"/>
</dbReference>
<dbReference type="EMBL" id="CP000478">
    <property type="protein sequence ID" value="ABK19105.1"/>
    <property type="molecule type" value="Genomic_DNA"/>
</dbReference>
<dbReference type="Proteomes" id="UP000001784">
    <property type="component" value="Chromosome"/>
</dbReference>
<gene>
    <name evidence="2" type="ordered locus">Sfum_3434</name>
</gene>
<dbReference type="RefSeq" id="WP_011700230.1">
    <property type="nucleotide sequence ID" value="NC_008554.1"/>
</dbReference>
<keyword evidence="3" id="KW-1185">Reference proteome</keyword>
<dbReference type="STRING" id="335543.Sfum_3434"/>
<sequence length="286" mass="33003">MGKLLPDQLKELWRCVDRGQLTREEFAREQERLLGGYRERWEAALLTGGHTDLESSLIGELALYFGHDESEHTRLQCSDALANVKGEWHKAVDPGDRRSVERFYEESRAMIYELVWWHTLCEDTSPLAYVTALHFAELHGCRTTLDFGAGVGSGGIVFTRNGLKVTLADISTSMLDFSRWRFNLRGLEGEFTDLKTDTLPPGAYDLVVAMDVFEHLVDPVRTVDDLWRAMKPGGYLFGRFHAELDEDRPHHIVRDFAPTLERLRTLGFEECWRDEWLWGHQAFRKT</sequence>
<organism evidence="2 3">
    <name type="scientific">Syntrophobacter fumaroxidans (strain DSM 10017 / MPOB)</name>
    <dbReference type="NCBI Taxonomy" id="335543"/>
    <lineage>
        <taxon>Bacteria</taxon>
        <taxon>Pseudomonadati</taxon>
        <taxon>Thermodesulfobacteriota</taxon>
        <taxon>Syntrophobacteria</taxon>
        <taxon>Syntrophobacterales</taxon>
        <taxon>Syntrophobacteraceae</taxon>
        <taxon>Syntrophobacter</taxon>
    </lineage>
</organism>
<dbReference type="InParanoid" id="A0LNV3"/>
<dbReference type="SUPFAM" id="SSF53335">
    <property type="entry name" value="S-adenosyl-L-methionine-dependent methyltransferases"/>
    <property type="match status" value="1"/>
</dbReference>
<protein>
    <submittedName>
        <fullName evidence="2">Methyltransferase type 11</fullName>
    </submittedName>
</protein>
<dbReference type="InterPro" id="IPR029063">
    <property type="entry name" value="SAM-dependent_MTases_sf"/>
</dbReference>
<dbReference type="Gene3D" id="3.40.50.150">
    <property type="entry name" value="Vaccinia Virus protein VP39"/>
    <property type="match status" value="1"/>
</dbReference>
<proteinExistence type="predicted"/>
<dbReference type="KEGG" id="sfu:Sfum_3434"/>
<evidence type="ECO:0000313" key="3">
    <source>
        <dbReference type="Proteomes" id="UP000001784"/>
    </source>
</evidence>
<dbReference type="GO" id="GO:0008757">
    <property type="term" value="F:S-adenosylmethionine-dependent methyltransferase activity"/>
    <property type="evidence" value="ECO:0007669"/>
    <property type="project" value="InterPro"/>
</dbReference>
<keyword evidence="2" id="KW-0808">Transferase</keyword>
<evidence type="ECO:0000313" key="2">
    <source>
        <dbReference type="EMBL" id="ABK19105.1"/>
    </source>
</evidence>
<name>A0LNV3_SYNFM</name>
<dbReference type="CDD" id="cd02440">
    <property type="entry name" value="AdoMet_MTases"/>
    <property type="match status" value="1"/>
</dbReference>
<dbReference type="HOGENOM" id="CLU_972974_0_0_7"/>